<dbReference type="InterPro" id="IPR025338">
    <property type="entry name" value="DUF4244"/>
</dbReference>
<evidence type="ECO:0000313" key="3">
    <source>
        <dbReference type="Proteomes" id="UP000000628"/>
    </source>
</evidence>
<dbReference type="Proteomes" id="UP000000628">
    <property type="component" value="Chromosome"/>
</dbReference>
<feature type="transmembrane region" description="Helical" evidence="1">
    <location>
        <begin position="33"/>
        <end position="51"/>
    </location>
</feature>
<dbReference type="HOGENOM" id="CLU_157938_5_0_11"/>
<dbReference type="RefSeq" id="WP_015772487.1">
    <property type="nucleotide sequence ID" value="NC_013174.1"/>
</dbReference>
<evidence type="ECO:0000256" key="1">
    <source>
        <dbReference type="SAM" id="Phobius"/>
    </source>
</evidence>
<dbReference type="AlphaFoldDB" id="C7R1M4"/>
<reference evidence="2 3" key="1">
    <citation type="journal article" date="2009" name="Stand. Genomic Sci.">
        <title>Complete genome sequence of Jonesia denitrificans type strain (Prevot 55134).</title>
        <authorList>
            <person name="Pukall R."/>
            <person name="Gehrich-Schroter G."/>
            <person name="Lapidus A."/>
            <person name="Nolan M."/>
            <person name="Glavina Del Rio T."/>
            <person name="Lucas S."/>
            <person name="Chen F."/>
            <person name="Tice H."/>
            <person name="Pitluck S."/>
            <person name="Cheng J.F."/>
            <person name="Copeland A."/>
            <person name="Saunders E."/>
            <person name="Brettin T."/>
            <person name="Detter J.C."/>
            <person name="Bruce D."/>
            <person name="Goodwin L."/>
            <person name="Pati A."/>
            <person name="Ivanova N."/>
            <person name="Mavromatis K."/>
            <person name="Ovchinnikova G."/>
            <person name="Chen A."/>
            <person name="Palaniappan K."/>
            <person name="Land M."/>
            <person name="Hauser L."/>
            <person name="Chang Y.J."/>
            <person name="Jeffries C.D."/>
            <person name="Chain P."/>
            <person name="Goker M."/>
            <person name="Bristow J."/>
            <person name="Eisen J.A."/>
            <person name="Markowitz V."/>
            <person name="Hugenholtz P."/>
            <person name="Kyrpides N.C."/>
            <person name="Klenk H.P."/>
            <person name="Han C."/>
        </authorList>
    </citation>
    <scope>NUCLEOTIDE SEQUENCE [LARGE SCALE GENOMIC DNA]</scope>
    <source>
        <strain evidence="3">ATCC 14870 / DSM 20603 / BCRC 15368 / CIP 55.134 / JCM 11481 / NBRC 15587 / NCTC 10816 / Prevot 55134</strain>
    </source>
</reference>
<evidence type="ECO:0008006" key="4">
    <source>
        <dbReference type="Google" id="ProtNLM"/>
    </source>
</evidence>
<keyword evidence="1" id="KW-0812">Transmembrane</keyword>
<keyword evidence="1" id="KW-0472">Membrane</keyword>
<organism evidence="2 3">
    <name type="scientific">Jonesia denitrificans (strain ATCC 14870 / DSM 20603 / BCRC 15368 / CIP 55.134 / JCM 11481 / NBRC 15587 / NCTC 10816 / Prevot 55134)</name>
    <name type="common">Listeria denitrificans</name>
    <dbReference type="NCBI Taxonomy" id="471856"/>
    <lineage>
        <taxon>Bacteria</taxon>
        <taxon>Bacillati</taxon>
        <taxon>Actinomycetota</taxon>
        <taxon>Actinomycetes</taxon>
        <taxon>Micrococcales</taxon>
        <taxon>Jonesiaceae</taxon>
        <taxon>Jonesia</taxon>
    </lineage>
</organism>
<keyword evidence="3" id="KW-1185">Reference proteome</keyword>
<dbReference type="STRING" id="471856.Jden_2222"/>
<evidence type="ECO:0000313" key="2">
    <source>
        <dbReference type="EMBL" id="ACV09859.1"/>
    </source>
</evidence>
<keyword evidence="1" id="KW-1133">Transmembrane helix</keyword>
<protein>
    <recommendedName>
        <fullName evidence="4">DUF4244 domain-containing protein</fullName>
    </recommendedName>
</protein>
<accession>C7R1M4</accession>
<name>C7R1M4_JONDD</name>
<dbReference type="Pfam" id="PF14029">
    <property type="entry name" value="DUF4244"/>
    <property type="match status" value="1"/>
</dbReference>
<dbReference type="KEGG" id="jde:Jden_2222"/>
<gene>
    <name evidence="2" type="ordered locus">Jden_2222</name>
</gene>
<sequence>MSHRLIHLPATLITRARTRLATTKEQGMATTEYAIVMVAAAAFAGVLVLILRSDSVRALLTGIVEGALATGG</sequence>
<dbReference type="EMBL" id="CP001706">
    <property type="protein sequence ID" value="ACV09859.1"/>
    <property type="molecule type" value="Genomic_DNA"/>
</dbReference>
<proteinExistence type="predicted"/>